<organism evidence="3 4">
    <name type="scientific">Bacillus mojavensis</name>
    <dbReference type="NCBI Taxonomy" id="72360"/>
    <lineage>
        <taxon>Bacteria</taxon>
        <taxon>Bacillati</taxon>
        <taxon>Bacillota</taxon>
        <taxon>Bacilli</taxon>
        <taxon>Bacillales</taxon>
        <taxon>Bacillaceae</taxon>
        <taxon>Bacillus</taxon>
    </lineage>
</organism>
<proteinExistence type="predicted"/>
<keyword evidence="1" id="KW-0238">DNA-binding</keyword>
<evidence type="ECO:0000259" key="2">
    <source>
        <dbReference type="PROSITE" id="PS50943"/>
    </source>
</evidence>
<keyword evidence="4" id="KW-1185">Reference proteome</keyword>
<protein>
    <submittedName>
        <fullName evidence="3">Transcriptional repressor</fullName>
    </submittedName>
</protein>
<gene>
    <name evidence="3" type="primary">rghRA</name>
    <name evidence="3" type="ORF">HC660_32530</name>
</gene>
<dbReference type="Proteomes" id="UP000501048">
    <property type="component" value="Chromosome"/>
</dbReference>
<dbReference type="SUPFAM" id="SSF47413">
    <property type="entry name" value="lambda repressor-like DNA-binding domains"/>
    <property type="match status" value="1"/>
</dbReference>
<dbReference type="InterPro" id="IPR010982">
    <property type="entry name" value="Lambda_DNA-bd_dom_sf"/>
</dbReference>
<feature type="domain" description="HTH cro/C1-type" evidence="2">
    <location>
        <begin position="11"/>
        <end position="66"/>
    </location>
</feature>
<dbReference type="Pfam" id="PF13560">
    <property type="entry name" value="HTH_31"/>
    <property type="match status" value="1"/>
</dbReference>
<dbReference type="EMBL" id="CP051464">
    <property type="protein sequence ID" value="QJC97701.1"/>
    <property type="molecule type" value="Genomic_DNA"/>
</dbReference>
<evidence type="ECO:0000256" key="1">
    <source>
        <dbReference type="ARBA" id="ARBA00023125"/>
    </source>
</evidence>
<dbReference type="SMART" id="SM00530">
    <property type="entry name" value="HTH_XRE"/>
    <property type="match status" value="1"/>
</dbReference>
<dbReference type="Gene3D" id="1.10.260.40">
    <property type="entry name" value="lambda repressor-like DNA-binding domains"/>
    <property type="match status" value="1"/>
</dbReference>
<evidence type="ECO:0000313" key="4">
    <source>
        <dbReference type="Proteomes" id="UP000501048"/>
    </source>
</evidence>
<dbReference type="InterPro" id="IPR016759">
    <property type="entry name" value="RghR"/>
</dbReference>
<dbReference type="PROSITE" id="PS50943">
    <property type="entry name" value="HTH_CROC1"/>
    <property type="match status" value="1"/>
</dbReference>
<dbReference type="InterPro" id="IPR001387">
    <property type="entry name" value="Cro/C1-type_HTH"/>
</dbReference>
<dbReference type="PANTHER" id="PTHR46797">
    <property type="entry name" value="HTH-TYPE TRANSCRIPTIONAL REGULATOR"/>
    <property type="match status" value="1"/>
</dbReference>
<sequence>MRPMESFGEQLRALREERKLTVNQLATYSGVSAAGISRIENGKRGVPKPATIKKLAEALKIPYEGLMYKAGYIEEVHEARAPYETKCQLLEKAEAYDLKNLALLESEKWQYLNKEDLLMLDHYFSFISDEAKKRSADQ</sequence>
<reference evidence="3 4" key="1">
    <citation type="submission" date="2020-04" db="EMBL/GenBank/DDBJ databases">
        <title>Plant growth promoting and environmental Bacillus: genomic and epigenetic comparison.</title>
        <authorList>
            <person name="Reva O.N."/>
            <person name="Lutz S."/>
            <person name="Ahrens C.H."/>
        </authorList>
    </citation>
    <scope>NUCLEOTIDE SEQUENCE [LARGE SCALE GENOMIC DNA]</scope>
    <source>
        <strain evidence="3 4">UCMB5075</strain>
    </source>
</reference>
<dbReference type="InterPro" id="IPR050807">
    <property type="entry name" value="TransReg_Diox_bact_type"/>
</dbReference>
<dbReference type="PIRSF" id="PIRSF019364">
    <property type="entry name" value="RapGH_repressor"/>
    <property type="match status" value="1"/>
</dbReference>
<dbReference type="CDD" id="cd00093">
    <property type="entry name" value="HTH_XRE"/>
    <property type="match status" value="1"/>
</dbReference>
<accession>A0ABX6M0M9</accession>
<evidence type="ECO:0000313" key="3">
    <source>
        <dbReference type="EMBL" id="QJC97701.1"/>
    </source>
</evidence>
<name>A0ABX6M0M9_BACMO</name>
<dbReference type="PANTHER" id="PTHR46797:SF1">
    <property type="entry name" value="METHYLPHOSPHONATE SYNTHASE"/>
    <property type="match status" value="1"/>
</dbReference>